<feature type="transmembrane region" description="Helical" evidence="12">
    <location>
        <begin position="66"/>
        <end position="88"/>
    </location>
</feature>
<gene>
    <name evidence="13" type="primary">prsW</name>
    <name evidence="13" type="ORF">ACFFHF_21200</name>
</gene>
<feature type="transmembrane region" description="Helical" evidence="12">
    <location>
        <begin position="186"/>
        <end position="203"/>
    </location>
</feature>
<evidence type="ECO:0000256" key="7">
    <source>
        <dbReference type="ARBA" id="ARBA00022801"/>
    </source>
</evidence>
<accession>A0ABV6KWR0</accession>
<protein>
    <recommendedName>
        <fullName evidence="3 11">Protease PrsW</fullName>
        <ecNumber evidence="11">3.4.-.-</ecNumber>
    </recommendedName>
    <alternativeName>
        <fullName evidence="10 11">Protease responsible for activating sigma-W</fullName>
    </alternativeName>
</protein>
<keyword evidence="9 11" id="KW-0472">Membrane</keyword>
<proteinExistence type="inferred from homology"/>
<keyword evidence="8 12" id="KW-1133">Transmembrane helix</keyword>
<comment type="function">
    <text evidence="11">Involved in the degradation of specific anti-sigma factors.</text>
</comment>
<comment type="caution">
    <text evidence="13">The sequence shown here is derived from an EMBL/GenBank/DDBJ whole genome shotgun (WGS) entry which is preliminary data.</text>
</comment>
<reference evidence="13 14" key="1">
    <citation type="submission" date="2024-09" db="EMBL/GenBank/DDBJ databases">
        <authorList>
            <person name="Sun Q."/>
            <person name="Mori K."/>
        </authorList>
    </citation>
    <scope>NUCLEOTIDE SEQUENCE [LARGE SCALE GENOMIC DNA]</scope>
    <source>
        <strain evidence="13 14">CGMCC 1.9126</strain>
    </source>
</reference>
<dbReference type="InterPro" id="IPR026898">
    <property type="entry name" value="PrsW"/>
</dbReference>
<evidence type="ECO:0000256" key="10">
    <source>
        <dbReference type="ARBA" id="ARBA00030345"/>
    </source>
</evidence>
<dbReference type="GO" id="GO:0008233">
    <property type="term" value="F:peptidase activity"/>
    <property type="evidence" value="ECO:0007669"/>
    <property type="project" value="UniProtKB-KW"/>
</dbReference>
<feature type="transmembrane region" description="Helical" evidence="12">
    <location>
        <begin position="162"/>
        <end position="180"/>
    </location>
</feature>
<feature type="transmembrane region" description="Helical" evidence="12">
    <location>
        <begin position="100"/>
        <end position="121"/>
    </location>
</feature>
<keyword evidence="4 11" id="KW-1003">Cell membrane</keyword>
<feature type="transmembrane region" description="Helical" evidence="12">
    <location>
        <begin position="6"/>
        <end position="21"/>
    </location>
</feature>
<dbReference type="EMBL" id="JBHLUU010000124">
    <property type="protein sequence ID" value="MFC0477708.1"/>
    <property type="molecule type" value="Genomic_DNA"/>
</dbReference>
<evidence type="ECO:0000256" key="12">
    <source>
        <dbReference type="SAM" id="Phobius"/>
    </source>
</evidence>
<dbReference type="PANTHER" id="PTHR36844:SF1">
    <property type="entry name" value="PROTEASE PRSW"/>
    <property type="match status" value="1"/>
</dbReference>
<organism evidence="13 14">
    <name type="scientific">Robertmurraya beringensis</name>
    <dbReference type="NCBI Taxonomy" id="641660"/>
    <lineage>
        <taxon>Bacteria</taxon>
        <taxon>Bacillati</taxon>
        <taxon>Bacillota</taxon>
        <taxon>Bacilli</taxon>
        <taxon>Bacillales</taxon>
        <taxon>Bacillaceae</taxon>
        <taxon>Robertmurraya</taxon>
    </lineage>
</organism>
<sequence length="230" mass="26483">MLGIFSAGIAPGLALLSYFYLRDEYGSEPISVVFRTFIYGALLVFPIMFIQYVIEVEHLVVSDFLNAFFTTGFLEEFFKWFILFYAIYQHVEFDEPYDGIVYGTSVALGFATSENILYLVANGVEHAIGRALLPVSSHALFGVLMGYYLGKGKFTKDKKGKWLLFSLLLPVFFHGIYDYILMSFEYWLLFILPFMIFLWWLALRKVKSARHLSGIKASNDDIQIQNPLQF</sequence>
<evidence type="ECO:0000256" key="5">
    <source>
        <dbReference type="ARBA" id="ARBA00022670"/>
    </source>
</evidence>
<keyword evidence="14" id="KW-1185">Reference proteome</keyword>
<dbReference type="InterPro" id="IPR023596">
    <property type="entry name" value="Peptidase_PrsW_arch/bac"/>
</dbReference>
<dbReference type="GO" id="GO:0006508">
    <property type="term" value="P:proteolysis"/>
    <property type="evidence" value="ECO:0007669"/>
    <property type="project" value="UniProtKB-KW"/>
</dbReference>
<comment type="subcellular location">
    <subcellularLocation>
        <location evidence="1">Cell membrane</location>
        <topology evidence="1">Multi-pass membrane protein</topology>
    </subcellularLocation>
</comment>
<evidence type="ECO:0000256" key="9">
    <source>
        <dbReference type="ARBA" id="ARBA00023136"/>
    </source>
</evidence>
<name>A0ABV6KWR0_9BACI</name>
<evidence type="ECO:0000256" key="2">
    <source>
        <dbReference type="ARBA" id="ARBA00009165"/>
    </source>
</evidence>
<feature type="transmembrane region" description="Helical" evidence="12">
    <location>
        <begin position="33"/>
        <end position="54"/>
    </location>
</feature>
<dbReference type="PANTHER" id="PTHR36844">
    <property type="entry name" value="PROTEASE PRSW"/>
    <property type="match status" value="1"/>
</dbReference>
<evidence type="ECO:0000256" key="8">
    <source>
        <dbReference type="ARBA" id="ARBA00022989"/>
    </source>
</evidence>
<keyword evidence="5 11" id="KW-0645">Protease</keyword>
<evidence type="ECO:0000313" key="14">
    <source>
        <dbReference type="Proteomes" id="UP001589738"/>
    </source>
</evidence>
<evidence type="ECO:0000256" key="11">
    <source>
        <dbReference type="PIRNR" id="PIRNR016933"/>
    </source>
</evidence>
<dbReference type="NCBIfam" id="NF033739">
    <property type="entry name" value="intramemb_PrsW"/>
    <property type="match status" value="1"/>
</dbReference>
<evidence type="ECO:0000256" key="1">
    <source>
        <dbReference type="ARBA" id="ARBA00004651"/>
    </source>
</evidence>
<evidence type="ECO:0000313" key="13">
    <source>
        <dbReference type="EMBL" id="MFC0477708.1"/>
    </source>
</evidence>
<dbReference type="PIRSF" id="PIRSF016933">
    <property type="entry name" value="PrsW"/>
    <property type="match status" value="1"/>
</dbReference>
<evidence type="ECO:0000256" key="4">
    <source>
        <dbReference type="ARBA" id="ARBA00022475"/>
    </source>
</evidence>
<comment type="similarity">
    <text evidence="2 11">Belongs to the protease PrsW family.</text>
</comment>
<dbReference type="Pfam" id="PF13367">
    <property type="entry name" value="PrsW-protease"/>
    <property type="match status" value="1"/>
</dbReference>
<dbReference type="Proteomes" id="UP001589738">
    <property type="component" value="Unassembled WGS sequence"/>
</dbReference>
<feature type="transmembrane region" description="Helical" evidence="12">
    <location>
        <begin position="127"/>
        <end position="150"/>
    </location>
</feature>
<evidence type="ECO:0000256" key="3">
    <source>
        <dbReference type="ARBA" id="ARBA00018997"/>
    </source>
</evidence>
<keyword evidence="6 12" id="KW-0812">Transmembrane</keyword>
<dbReference type="EC" id="3.4.-.-" evidence="11"/>
<keyword evidence="7 11" id="KW-0378">Hydrolase</keyword>
<evidence type="ECO:0000256" key="6">
    <source>
        <dbReference type="ARBA" id="ARBA00022692"/>
    </source>
</evidence>
<dbReference type="RefSeq" id="WP_160547122.1">
    <property type="nucleotide sequence ID" value="NZ_JBHLUU010000124.1"/>
</dbReference>